<gene>
    <name evidence="6" type="ORF">CSO01_07740</name>
</gene>
<dbReference type="PROSITE" id="PS00211">
    <property type="entry name" value="ABC_TRANSPORTER_1"/>
    <property type="match status" value="1"/>
</dbReference>
<keyword evidence="3" id="KW-0547">Nucleotide-binding</keyword>
<evidence type="ECO:0000256" key="2">
    <source>
        <dbReference type="ARBA" id="ARBA00022448"/>
    </source>
</evidence>
<dbReference type="SUPFAM" id="SSF52540">
    <property type="entry name" value="P-loop containing nucleoside triphosphate hydrolases"/>
    <property type="match status" value="1"/>
</dbReference>
<dbReference type="PANTHER" id="PTHR43776:SF7">
    <property type="entry name" value="D,D-DIPEPTIDE TRANSPORT ATP-BINDING PROTEIN DDPF-RELATED"/>
    <property type="match status" value="1"/>
</dbReference>
<dbReference type="OrthoDB" id="3677453at2"/>
<feature type="domain" description="ABC transporter" evidence="5">
    <location>
        <begin position="16"/>
        <end position="253"/>
    </location>
</feature>
<comment type="caution">
    <text evidence="6">The sequence shown here is derived from an EMBL/GenBank/DDBJ whole genome shotgun (WGS) entry which is preliminary data.</text>
</comment>
<dbReference type="CDD" id="cd03257">
    <property type="entry name" value="ABC_NikE_OppD_transporters"/>
    <property type="match status" value="1"/>
</dbReference>
<evidence type="ECO:0000313" key="6">
    <source>
        <dbReference type="EMBL" id="GEP68059.1"/>
    </source>
</evidence>
<dbReference type="RefSeq" id="WP_146951817.1">
    <property type="nucleotide sequence ID" value="NZ_BAABBJ010000015.1"/>
</dbReference>
<dbReference type="Proteomes" id="UP000321798">
    <property type="component" value="Unassembled WGS sequence"/>
</dbReference>
<accession>A0A512PA31</accession>
<evidence type="ECO:0000256" key="4">
    <source>
        <dbReference type="ARBA" id="ARBA00022840"/>
    </source>
</evidence>
<dbReference type="EMBL" id="BKAL01000002">
    <property type="protein sequence ID" value="GEP68059.1"/>
    <property type="molecule type" value="Genomic_DNA"/>
</dbReference>
<dbReference type="Pfam" id="PF00005">
    <property type="entry name" value="ABC_tran"/>
    <property type="match status" value="1"/>
</dbReference>
<dbReference type="SMART" id="SM00382">
    <property type="entry name" value="AAA"/>
    <property type="match status" value="1"/>
</dbReference>
<dbReference type="AlphaFoldDB" id="A0A512PA31"/>
<dbReference type="InterPro" id="IPR027417">
    <property type="entry name" value="P-loop_NTPase"/>
</dbReference>
<protein>
    <submittedName>
        <fullName evidence="6">ABC transporter ATP-binding protein</fullName>
    </submittedName>
</protein>
<reference evidence="6 7" key="1">
    <citation type="submission" date="2019-07" db="EMBL/GenBank/DDBJ databases">
        <title>Whole genome shotgun sequence of Cellulomonas soli NBRC 109434.</title>
        <authorList>
            <person name="Hosoyama A."/>
            <person name="Uohara A."/>
            <person name="Ohji S."/>
            <person name="Ichikawa N."/>
        </authorList>
    </citation>
    <scope>NUCLEOTIDE SEQUENCE [LARGE SCALE GENOMIC DNA]</scope>
    <source>
        <strain evidence="6 7">NBRC 109434</strain>
    </source>
</reference>
<keyword evidence="7" id="KW-1185">Reference proteome</keyword>
<dbReference type="InterPro" id="IPR003593">
    <property type="entry name" value="AAA+_ATPase"/>
</dbReference>
<evidence type="ECO:0000259" key="5">
    <source>
        <dbReference type="PROSITE" id="PS50893"/>
    </source>
</evidence>
<keyword evidence="4 6" id="KW-0067">ATP-binding</keyword>
<sequence length="264" mass="28616">MTALLTGRAISRRYLLPRTSLRGPAPVREALVGVDIDIDEHETVAIIGESGSGKSTLVRILLGLDAATSGQVRFGGREVTPGPASRTRWLRRETGIVLQDPYASLDPRRTVGHAVGQPLRALRVPGDHDRQVAQVLERVGLHAWRARQYPHELSGGQRQRVALARAIVHGPRLLVGDEPLSALDVTIRAQVLDLLRELHEERGMGVVLVSHDIGLVQHLAARVHVLHDGRVVEHGPAETVLTAPAAAYTRELLAAVPRIPAPTP</sequence>
<dbReference type="PROSITE" id="PS50893">
    <property type="entry name" value="ABC_TRANSPORTER_2"/>
    <property type="match status" value="1"/>
</dbReference>
<evidence type="ECO:0000256" key="1">
    <source>
        <dbReference type="ARBA" id="ARBA00005417"/>
    </source>
</evidence>
<dbReference type="GO" id="GO:0005524">
    <property type="term" value="F:ATP binding"/>
    <property type="evidence" value="ECO:0007669"/>
    <property type="project" value="UniProtKB-KW"/>
</dbReference>
<organism evidence="6 7">
    <name type="scientific">Cellulomonas soli</name>
    <dbReference type="NCBI Taxonomy" id="931535"/>
    <lineage>
        <taxon>Bacteria</taxon>
        <taxon>Bacillati</taxon>
        <taxon>Actinomycetota</taxon>
        <taxon>Actinomycetes</taxon>
        <taxon>Micrococcales</taxon>
        <taxon>Cellulomonadaceae</taxon>
        <taxon>Cellulomonas</taxon>
    </lineage>
</organism>
<proteinExistence type="inferred from homology"/>
<dbReference type="InterPro" id="IPR003439">
    <property type="entry name" value="ABC_transporter-like_ATP-bd"/>
</dbReference>
<evidence type="ECO:0000313" key="7">
    <source>
        <dbReference type="Proteomes" id="UP000321798"/>
    </source>
</evidence>
<comment type="similarity">
    <text evidence="1">Belongs to the ABC transporter superfamily.</text>
</comment>
<dbReference type="GO" id="GO:0016887">
    <property type="term" value="F:ATP hydrolysis activity"/>
    <property type="evidence" value="ECO:0007669"/>
    <property type="project" value="InterPro"/>
</dbReference>
<dbReference type="PANTHER" id="PTHR43776">
    <property type="entry name" value="TRANSPORT ATP-BINDING PROTEIN"/>
    <property type="match status" value="1"/>
</dbReference>
<evidence type="ECO:0000256" key="3">
    <source>
        <dbReference type="ARBA" id="ARBA00022741"/>
    </source>
</evidence>
<dbReference type="GO" id="GO:0055085">
    <property type="term" value="P:transmembrane transport"/>
    <property type="evidence" value="ECO:0007669"/>
    <property type="project" value="UniProtKB-ARBA"/>
</dbReference>
<dbReference type="Gene3D" id="3.40.50.300">
    <property type="entry name" value="P-loop containing nucleotide triphosphate hydrolases"/>
    <property type="match status" value="1"/>
</dbReference>
<keyword evidence="2" id="KW-0813">Transport</keyword>
<dbReference type="InterPro" id="IPR050319">
    <property type="entry name" value="ABC_transp_ATP-bind"/>
</dbReference>
<name>A0A512PA31_9CELL</name>
<dbReference type="InterPro" id="IPR017871">
    <property type="entry name" value="ABC_transporter-like_CS"/>
</dbReference>